<sequence>MSNEQPIAPAAARRQATHAGHAVRHAYAALVLSLLCGAAHAEDCFNQAAAYQGVNPSVLRAVAWFESKGDASAINRNANGSIDVGQLQINSIHFGDLAREGVPHRALTDPCVNVYVAAWLLKQKMVKYGNTWRAIGAYHSESPRLRDAYARSIQKILVTWGELQVAQKSD</sequence>
<dbReference type="SUPFAM" id="SSF53955">
    <property type="entry name" value="Lysozyme-like"/>
    <property type="match status" value="1"/>
</dbReference>
<feature type="chain" id="PRO_5013269527" evidence="1">
    <location>
        <begin position="42"/>
        <end position="170"/>
    </location>
</feature>
<dbReference type="InterPro" id="IPR023346">
    <property type="entry name" value="Lysozyme-like_dom_sf"/>
</dbReference>
<proteinExistence type="predicted"/>
<evidence type="ECO:0000313" key="3">
    <source>
        <dbReference type="EMBL" id="SIO68225.1"/>
    </source>
</evidence>
<dbReference type="AlphaFoldDB" id="A0A1N6LHK6"/>
<dbReference type="InterPro" id="IPR008258">
    <property type="entry name" value="Transglycosylase_SLT_dom_1"/>
</dbReference>
<feature type="signal peptide" evidence="1">
    <location>
        <begin position="1"/>
        <end position="41"/>
    </location>
</feature>
<dbReference type="Proteomes" id="UP000185151">
    <property type="component" value="Unassembled WGS sequence"/>
</dbReference>
<name>A0A1N6LHK6_9BURK</name>
<feature type="domain" description="Transglycosylase SLT" evidence="2">
    <location>
        <begin position="43"/>
        <end position="147"/>
    </location>
</feature>
<accession>A0A1N6LHK6</accession>
<dbReference type="Pfam" id="PF01464">
    <property type="entry name" value="SLT"/>
    <property type="match status" value="1"/>
</dbReference>
<dbReference type="CDD" id="cd13400">
    <property type="entry name" value="LT_IagB-like"/>
    <property type="match status" value="1"/>
</dbReference>
<evidence type="ECO:0000256" key="1">
    <source>
        <dbReference type="SAM" id="SignalP"/>
    </source>
</evidence>
<gene>
    <name evidence="3" type="ORF">SAMN05444165_7365</name>
</gene>
<reference evidence="3 4" key="1">
    <citation type="submission" date="2016-11" db="EMBL/GenBank/DDBJ databases">
        <authorList>
            <person name="Jaros S."/>
            <person name="Januszkiewicz K."/>
            <person name="Wedrychowicz H."/>
        </authorList>
    </citation>
    <scope>NUCLEOTIDE SEQUENCE [LARGE SCALE GENOMIC DNA]</scope>
    <source>
        <strain evidence="3 4">GAS95</strain>
    </source>
</reference>
<keyword evidence="1" id="KW-0732">Signal</keyword>
<dbReference type="Gene3D" id="1.10.530.10">
    <property type="match status" value="1"/>
</dbReference>
<protein>
    <submittedName>
        <fullName evidence="3">Transglycosylase SLT domain-containing protein</fullName>
    </submittedName>
</protein>
<evidence type="ECO:0000313" key="4">
    <source>
        <dbReference type="Proteomes" id="UP000185151"/>
    </source>
</evidence>
<dbReference type="EMBL" id="FSRU01000003">
    <property type="protein sequence ID" value="SIO68225.1"/>
    <property type="molecule type" value="Genomic_DNA"/>
</dbReference>
<evidence type="ECO:0000259" key="2">
    <source>
        <dbReference type="Pfam" id="PF01464"/>
    </source>
</evidence>
<organism evidence="3 4">
    <name type="scientific">Paraburkholderia phenazinium</name>
    <dbReference type="NCBI Taxonomy" id="60549"/>
    <lineage>
        <taxon>Bacteria</taxon>
        <taxon>Pseudomonadati</taxon>
        <taxon>Pseudomonadota</taxon>
        <taxon>Betaproteobacteria</taxon>
        <taxon>Burkholderiales</taxon>
        <taxon>Burkholderiaceae</taxon>
        <taxon>Paraburkholderia</taxon>
    </lineage>
</organism>
<keyword evidence="4" id="KW-1185">Reference proteome</keyword>